<dbReference type="AlphaFoldDB" id="J1AP20"/>
<accession>J1AP20</accession>
<keyword evidence="1" id="KW-0812">Transmembrane</keyword>
<sequence length="119" mass="12471">METAKTVLTALVAIKARAIEKQNAILLNDDAVGMIDAVIGMAIGLIVLVAVFSIAPVIGSNIDSSVTIPAGSQWNSTTNADMTTGVEIWTQNSALLILAVMVSILSLVIFSIMRIRGSE</sequence>
<evidence type="ECO:0000313" key="2">
    <source>
        <dbReference type="EMBL" id="EJG06658.1"/>
    </source>
</evidence>
<keyword evidence="1" id="KW-1133">Transmembrane helix</keyword>
<name>J1AP20_9EURY</name>
<dbReference type="OrthoDB" id="377678at2157"/>
<dbReference type="RefSeq" id="WP_004038052.1">
    <property type="nucleotide sequence ID" value="NZ_CM001555.1"/>
</dbReference>
<keyword evidence="3" id="KW-1185">Reference proteome</keyword>
<dbReference type="STRING" id="28892.Metli_0694"/>
<proteinExistence type="predicted"/>
<feature type="transmembrane region" description="Helical" evidence="1">
    <location>
        <begin position="94"/>
        <end position="113"/>
    </location>
</feature>
<dbReference type="PATRIC" id="fig|28892.9.peg.739"/>
<gene>
    <name evidence="2" type="ORF">Metli_0694</name>
</gene>
<keyword evidence="1" id="KW-0472">Membrane</keyword>
<reference evidence="2 3" key="1">
    <citation type="submission" date="2011-08" db="EMBL/GenBank/DDBJ databases">
        <title>The complete genome of Methanofollis liminatans DSM 4140.</title>
        <authorList>
            <consortium name="US DOE Joint Genome Institute (JGI-PGF)"/>
            <person name="Lucas S."/>
            <person name="Han J."/>
            <person name="Lapidus A."/>
            <person name="Bruce D."/>
            <person name="Goodwin L."/>
            <person name="Pitluck S."/>
            <person name="Peters L."/>
            <person name="Kyrpides N."/>
            <person name="Mavromatis K."/>
            <person name="Ivanova N."/>
            <person name="Mikhailova N."/>
            <person name="Lu M."/>
            <person name="Detter J.C."/>
            <person name="Tapia R."/>
            <person name="Han C."/>
            <person name="Land M."/>
            <person name="Hauser L."/>
            <person name="Markowitz V."/>
            <person name="Cheng J.-F."/>
            <person name="Hugenholtz P."/>
            <person name="Woyke T."/>
            <person name="Wu D."/>
            <person name="Spring S."/>
            <person name="Schuler E."/>
            <person name="Brambilla E."/>
            <person name="Klenk H.-P."/>
            <person name="Eisen J.A."/>
        </authorList>
    </citation>
    <scope>NUCLEOTIDE SEQUENCE [LARGE SCALE GENOMIC DNA]</scope>
    <source>
        <strain evidence="2 3">DSM 4140</strain>
    </source>
</reference>
<evidence type="ECO:0000256" key="1">
    <source>
        <dbReference type="SAM" id="Phobius"/>
    </source>
</evidence>
<dbReference type="Proteomes" id="UP000005095">
    <property type="component" value="Chromosome"/>
</dbReference>
<feature type="transmembrane region" description="Helical" evidence="1">
    <location>
        <begin position="34"/>
        <end position="58"/>
    </location>
</feature>
<organism evidence="2 3">
    <name type="scientific">Methanofollis liminatans DSM 4140</name>
    <dbReference type="NCBI Taxonomy" id="28892"/>
    <lineage>
        <taxon>Archaea</taxon>
        <taxon>Methanobacteriati</taxon>
        <taxon>Methanobacteriota</taxon>
        <taxon>Stenosarchaea group</taxon>
        <taxon>Methanomicrobia</taxon>
        <taxon>Methanomicrobiales</taxon>
        <taxon>Methanomicrobiaceae</taxon>
        <taxon>Methanofollis</taxon>
    </lineage>
</organism>
<protein>
    <submittedName>
        <fullName evidence="2">Uncharacterized protein</fullName>
    </submittedName>
</protein>
<dbReference type="EMBL" id="CM001555">
    <property type="protein sequence ID" value="EJG06658.1"/>
    <property type="molecule type" value="Genomic_DNA"/>
</dbReference>
<evidence type="ECO:0000313" key="3">
    <source>
        <dbReference type="Proteomes" id="UP000005095"/>
    </source>
</evidence>
<dbReference type="HOGENOM" id="CLU_2056070_0_0_2"/>